<dbReference type="Proteomes" id="UP000092993">
    <property type="component" value="Unassembled WGS sequence"/>
</dbReference>
<sequence length="98" mass="11201">MGRRLRLPLLFFTGAPVTGGAKMRDGVPRGRYAWTGVRSRRMELLLMRDRRRAARTRRMVIGGEAEKRGASAVMDGVLMDLGAEDVHEERHRLDDRRP</sequence>
<feature type="signal peptide" evidence="1">
    <location>
        <begin position="1"/>
        <end position="20"/>
    </location>
</feature>
<name>A0A1C7LJU8_GRIFR</name>
<organism evidence="2 3">
    <name type="scientific">Grifola frondosa</name>
    <name type="common">Maitake</name>
    <name type="synonym">Polyporus frondosus</name>
    <dbReference type="NCBI Taxonomy" id="5627"/>
    <lineage>
        <taxon>Eukaryota</taxon>
        <taxon>Fungi</taxon>
        <taxon>Dikarya</taxon>
        <taxon>Basidiomycota</taxon>
        <taxon>Agaricomycotina</taxon>
        <taxon>Agaricomycetes</taxon>
        <taxon>Polyporales</taxon>
        <taxon>Grifolaceae</taxon>
        <taxon>Grifola</taxon>
    </lineage>
</organism>
<dbReference type="AlphaFoldDB" id="A0A1C7LJU8"/>
<gene>
    <name evidence="2" type="ORF">A0H81_14958</name>
</gene>
<accession>A0A1C7LJU8</accession>
<feature type="chain" id="PRO_5008888621" evidence="1">
    <location>
        <begin position="21"/>
        <end position="98"/>
    </location>
</feature>
<evidence type="ECO:0000313" key="2">
    <source>
        <dbReference type="EMBL" id="OBZ65045.1"/>
    </source>
</evidence>
<proteinExistence type="predicted"/>
<dbReference type="EMBL" id="LUGG01000059">
    <property type="protein sequence ID" value="OBZ65045.1"/>
    <property type="molecule type" value="Genomic_DNA"/>
</dbReference>
<evidence type="ECO:0000313" key="3">
    <source>
        <dbReference type="Proteomes" id="UP000092993"/>
    </source>
</evidence>
<keyword evidence="1" id="KW-0732">Signal</keyword>
<comment type="caution">
    <text evidence="2">The sequence shown here is derived from an EMBL/GenBank/DDBJ whole genome shotgun (WGS) entry which is preliminary data.</text>
</comment>
<keyword evidence="3" id="KW-1185">Reference proteome</keyword>
<protein>
    <submittedName>
        <fullName evidence="2">Uncharacterized protein</fullName>
    </submittedName>
</protein>
<reference evidence="2 3" key="1">
    <citation type="submission" date="2016-03" db="EMBL/GenBank/DDBJ databases">
        <title>Whole genome sequencing of Grifola frondosa 9006-11.</title>
        <authorList>
            <person name="Min B."/>
            <person name="Park H."/>
            <person name="Kim J.-G."/>
            <person name="Cho H."/>
            <person name="Oh Y.-L."/>
            <person name="Kong W.-S."/>
            <person name="Choi I.-G."/>
        </authorList>
    </citation>
    <scope>NUCLEOTIDE SEQUENCE [LARGE SCALE GENOMIC DNA]</scope>
    <source>
        <strain evidence="2 3">9006-11</strain>
    </source>
</reference>
<evidence type="ECO:0000256" key="1">
    <source>
        <dbReference type="SAM" id="SignalP"/>
    </source>
</evidence>